<evidence type="ECO:0000256" key="2">
    <source>
        <dbReference type="ARBA" id="ARBA00009749"/>
    </source>
</evidence>
<accession>A0A7S3JQ26</accession>
<dbReference type="PANTHER" id="PTHR41394:SF8">
    <property type="entry name" value="MAGNESIUM TRANSPORTER MGTE"/>
    <property type="match status" value="1"/>
</dbReference>
<dbReference type="InterPro" id="IPR006667">
    <property type="entry name" value="SLC41_membr_dom"/>
</dbReference>
<evidence type="ECO:0000256" key="6">
    <source>
        <dbReference type="ARBA" id="ARBA00022989"/>
    </source>
</evidence>
<reference evidence="10" key="1">
    <citation type="submission" date="2021-01" db="EMBL/GenBank/DDBJ databases">
        <authorList>
            <person name="Corre E."/>
            <person name="Pelletier E."/>
            <person name="Niang G."/>
            <person name="Scheremetjew M."/>
            <person name="Finn R."/>
            <person name="Kale V."/>
            <person name="Holt S."/>
            <person name="Cochrane G."/>
            <person name="Meng A."/>
            <person name="Brown T."/>
            <person name="Cohen L."/>
        </authorList>
    </citation>
    <scope>NUCLEOTIDE SEQUENCE</scope>
    <source>
        <strain evidence="10">CCMP1510</strain>
    </source>
</reference>
<keyword evidence="5" id="KW-0460">Magnesium</keyword>
<dbReference type="GO" id="GO:0008324">
    <property type="term" value="F:monoatomic cation transmembrane transporter activity"/>
    <property type="evidence" value="ECO:0007669"/>
    <property type="project" value="InterPro"/>
</dbReference>
<gene>
    <name evidence="10" type="ORF">ALAG00032_LOCUS2060</name>
</gene>
<feature type="domain" description="SLC41A/MgtE integral membrane" evidence="9">
    <location>
        <begin position="84"/>
        <end position="205"/>
    </location>
</feature>
<evidence type="ECO:0000256" key="3">
    <source>
        <dbReference type="ARBA" id="ARBA00022448"/>
    </source>
</evidence>
<keyword evidence="3" id="KW-0813">Transport</keyword>
<feature type="transmembrane region" description="Helical" evidence="8">
    <location>
        <begin position="189"/>
        <end position="210"/>
    </location>
</feature>
<feature type="transmembrane region" description="Helical" evidence="8">
    <location>
        <begin position="50"/>
        <end position="70"/>
    </location>
</feature>
<evidence type="ECO:0000256" key="8">
    <source>
        <dbReference type="SAM" id="Phobius"/>
    </source>
</evidence>
<evidence type="ECO:0000256" key="5">
    <source>
        <dbReference type="ARBA" id="ARBA00022842"/>
    </source>
</evidence>
<dbReference type="GO" id="GO:0016020">
    <property type="term" value="C:membrane"/>
    <property type="evidence" value="ECO:0007669"/>
    <property type="project" value="UniProtKB-SubCell"/>
</dbReference>
<comment type="similarity">
    <text evidence="2">Belongs to the SLC41A transporter family.</text>
</comment>
<dbReference type="EMBL" id="HBIJ01002988">
    <property type="protein sequence ID" value="CAE0361327.1"/>
    <property type="molecule type" value="Transcribed_RNA"/>
</dbReference>
<keyword evidence="6 8" id="KW-1133">Transmembrane helix</keyword>
<sequence>MGSVEKELKERVASLQKQNEELRVALNDRLSSPKKISLEKSVSSQAISRFATLIFFLGCLSLTAIILESWEATLAARVELTFFVPLMIGHGGNTGGSVVGSTVAKLASGQSLSYSRTLLREMSCALLVGAALASATFFFLPFIKISAHTSLIVTCAIASITMLATFIGTSLPFLFSFFRLDAASLGPPAVTTIVDAIGLITYLVIADIILEASPSILAK</sequence>
<name>A0A7S3JQ26_9STRA</name>
<protein>
    <recommendedName>
        <fullName evidence="9">SLC41A/MgtE integral membrane domain-containing protein</fullName>
    </recommendedName>
</protein>
<evidence type="ECO:0000256" key="1">
    <source>
        <dbReference type="ARBA" id="ARBA00004141"/>
    </source>
</evidence>
<feature type="transmembrane region" description="Helical" evidence="8">
    <location>
        <begin position="124"/>
        <end position="145"/>
    </location>
</feature>
<dbReference type="PANTHER" id="PTHR41394">
    <property type="entry name" value="MAGNESIUM TRANSPORTER MGTE"/>
    <property type="match status" value="1"/>
</dbReference>
<comment type="subcellular location">
    <subcellularLocation>
        <location evidence="1">Membrane</location>
        <topology evidence="1">Multi-pass membrane protein</topology>
    </subcellularLocation>
</comment>
<dbReference type="Gene3D" id="1.10.357.20">
    <property type="entry name" value="SLC41 divalent cation transporters, integral membrane domain"/>
    <property type="match status" value="1"/>
</dbReference>
<feature type="transmembrane region" description="Helical" evidence="8">
    <location>
        <begin position="82"/>
        <end position="104"/>
    </location>
</feature>
<dbReference type="SUPFAM" id="SSF161093">
    <property type="entry name" value="MgtE membrane domain-like"/>
    <property type="match status" value="1"/>
</dbReference>
<feature type="transmembrane region" description="Helical" evidence="8">
    <location>
        <begin position="151"/>
        <end position="177"/>
    </location>
</feature>
<evidence type="ECO:0000259" key="9">
    <source>
        <dbReference type="Pfam" id="PF01769"/>
    </source>
</evidence>
<evidence type="ECO:0000313" key="10">
    <source>
        <dbReference type="EMBL" id="CAE0361327.1"/>
    </source>
</evidence>
<keyword evidence="7 8" id="KW-0472">Membrane</keyword>
<evidence type="ECO:0000256" key="7">
    <source>
        <dbReference type="ARBA" id="ARBA00023136"/>
    </source>
</evidence>
<organism evidence="10">
    <name type="scientific">Aureoumbra lagunensis</name>
    <dbReference type="NCBI Taxonomy" id="44058"/>
    <lineage>
        <taxon>Eukaryota</taxon>
        <taxon>Sar</taxon>
        <taxon>Stramenopiles</taxon>
        <taxon>Ochrophyta</taxon>
        <taxon>Pelagophyceae</taxon>
        <taxon>Pelagomonadales</taxon>
        <taxon>Aureoumbra</taxon>
    </lineage>
</organism>
<proteinExistence type="inferred from homology"/>
<evidence type="ECO:0000256" key="4">
    <source>
        <dbReference type="ARBA" id="ARBA00022692"/>
    </source>
</evidence>
<dbReference type="Pfam" id="PF01769">
    <property type="entry name" value="MgtE"/>
    <property type="match status" value="1"/>
</dbReference>
<keyword evidence="4 8" id="KW-0812">Transmembrane</keyword>
<dbReference type="InterPro" id="IPR036739">
    <property type="entry name" value="SLC41_membr_dom_sf"/>
</dbReference>
<dbReference type="AlphaFoldDB" id="A0A7S3JQ26"/>